<sequence length="79" mass="9399">MSLVSDEEWADYKIKFEKKYDGEEDTKRRQIYEKSKAKIEDHNKKFEKGEVTWKMGINHLADLTEDEFASRCGSRKPPQ</sequence>
<protein>
    <submittedName>
        <fullName evidence="3">Protein CTLA-2-alpha</fullName>
    </submittedName>
</protein>
<organism evidence="2 3">
    <name type="scientific">Drosophila albomicans</name>
    <name type="common">Fruit fly</name>
    <dbReference type="NCBI Taxonomy" id="7291"/>
    <lineage>
        <taxon>Eukaryota</taxon>
        <taxon>Metazoa</taxon>
        <taxon>Ecdysozoa</taxon>
        <taxon>Arthropoda</taxon>
        <taxon>Hexapoda</taxon>
        <taxon>Insecta</taxon>
        <taxon>Pterygota</taxon>
        <taxon>Neoptera</taxon>
        <taxon>Endopterygota</taxon>
        <taxon>Diptera</taxon>
        <taxon>Brachycera</taxon>
        <taxon>Muscomorpha</taxon>
        <taxon>Ephydroidea</taxon>
        <taxon>Drosophilidae</taxon>
        <taxon>Drosophila</taxon>
    </lineage>
</organism>
<evidence type="ECO:0000259" key="1">
    <source>
        <dbReference type="SMART" id="SM00848"/>
    </source>
</evidence>
<dbReference type="GeneID" id="117572275"/>
<dbReference type="AlphaFoldDB" id="A0A6P8XDT9"/>
<proteinExistence type="predicted"/>
<dbReference type="SMART" id="SM00848">
    <property type="entry name" value="Inhibitor_I29"/>
    <property type="match status" value="1"/>
</dbReference>
<dbReference type="InterPro" id="IPR013201">
    <property type="entry name" value="Prot_inhib_I29"/>
</dbReference>
<gene>
    <name evidence="3" type="primary">LOC117572275</name>
</gene>
<reference evidence="3" key="1">
    <citation type="submission" date="2025-08" db="UniProtKB">
        <authorList>
            <consortium name="RefSeq"/>
        </authorList>
    </citation>
    <scope>IDENTIFICATION</scope>
    <source>
        <strain evidence="3">15112-1751.03</strain>
        <tissue evidence="3">Whole Adult</tissue>
    </source>
</reference>
<keyword evidence="2" id="KW-1185">Reference proteome</keyword>
<dbReference type="Pfam" id="PF08246">
    <property type="entry name" value="Inhibitor_I29"/>
    <property type="match status" value="1"/>
</dbReference>
<name>A0A6P8XDT9_DROAB</name>
<dbReference type="InterPro" id="IPR038765">
    <property type="entry name" value="Papain-like_cys_pep_sf"/>
</dbReference>
<dbReference type="Gene3D" id="1.10.287.2250">
    <property type="match status" value="1"/>
</dbReference>
<dbReference type="RefSeq" id="XP_034110869.1">
    <property type="nucleotide sequence ID" value="XM_034254978.2"/>
</dbReference>
<dbReference type="SUPFAM" id="SSF54001">
    <property type="entry name" value="Cysteine proteinases"/>
    <property type="match status" value="1"/>
</dbReference>
<dbReference type="OrthoDB" id="5855924at2759"/>
<evidence type="ECO:0000313" key="3">
    <source>
        <dbReference type="RefSeq" id="XP_034110869.1"/>
    </source>
</evidence>
<accession>A0A6P8XDT9</accession>
<feature type="domain" description="Cathepsin propeptide inhibitor" evidence="1">
    <location>
        <begin position="9"/>
        <end position="68"/>
    </location>
</feature>
<evidence type="ECO:0000313" key="2">
    <source>
        <dbReference type="Proteomes" id="UP000515160"/>
    </source>
</evidence>
<dbReference type="FunFam" id="1.10.287.2250:FF:000003">
    <property type="entry name" value="Cathepsin L"/>
    <property type="match status" value="1"/>
</dbReference>
<dbReference type="Proteomes" id="UP000515160">
    <property type="component" value="Chromosome 3"/>
</dbReference>